<accession>A0ABX4H3W5</accession>
<evidence type="ECO:0000259" key="1">
    <source>
        <dbReference type="Pfam" id="PF04200"/>
    </source>
</evidence>
<dbReference type="Pfam" id="PF04200">
    <property type="entry name" value="Lipoprotein_17"/>
    <property type="match status" value="3"/>
</dbReference>
<comment type="caution">
    <text evidence="2">The sequence shown here is derived from an EMBL/GenBank/DDBJ whole genome shotgun (WGS) entry which is preliminary data.</text>
</comment>
<evidence type="ECO:0000313" key="3">
    <source>
        <dbReference type="Proteomes" id="UP000217033"/>
    </source>
</evidence>
<gene>
    <name evidence="2" type="ORF">CJF60_05130</name>
</gene>
<proteinExistence type="predicted"/>
<sequence length="337" mass="35708">TATGKTVTVSGFKVDTTKADVTSWYNDTVKDTTVTTTELTAKKPSEVATTDLTSLFTAPTSVSGSSVDLELVTSGASDSNGTLKVKVYLKQGQEFYTTTGDLVAEKTSAGKEVTLSGFKNTSQELEAAAKTWYDALKVTLTASDTDKVKLASEFATVEKVTELVKDETTFKAPTTPEGFTVSYETITADNTTGILKFKALLKNGESSFDGTTGKITTETDKGKEVSVTGFTSEQAFALTTYKSLTEDGNLTLVLSDGEQAAALKAKLASQITEDTDYTNLNEALKVKLDSLNDSLGDSGFKFEIIKVTPTTGTNWDNTAGSLQVQLLLSSGSGTDTK</sequence>
<feature type="domain" description="Lipoprotein-associated type-17" evidence="1">
    <location>
        <begin position="27"/>
        <end position="119"/>
    </location>
</feature>
<feature type="domain" description="Lipoprotein-associated type-17" evidence="1">
    <location>
        <begin position="139"/>
        <end position="231"/>
    </location>
</feature>
<dbReference type="Proteomes" id="UP000217033">
    <property type="component" value="Unassembled WGS sequence"/>
</dbReference>
<organism evidence="2 3">
    <name type="scientific">Mycoplasmopsis agassizii</name>
    <dbReference type="NCBI Taxonomy" id="33922"/>
    <lineage>
        <taxon>Bacteria</taxon>
        <taxon>Bacillati</taxon>
        <taxon>Mycoplasmatota</taxon>
        <taxon>Mycoplasmoidales</taxon>
        <taxon>Metamycoplasmataceae</taxon>
        <taxon>Mycoplasmopsis</taxon>
    </lineage>
</organism>
<dbReference type="EMBL" id="NQMN01000007">
    <property type="protein sequence ID" value="PAF54594.1"/>
    <property type="molecule type" value="Genomic_DNA"/>
</dbReference>
<dbReference type="RefSeq" id="WP_143823587.1">
    <property type="nucleotide sequence ID" value="NZ_NQMN01000007.1"/>
</dbReference>
<protein>
    <recommendedName>
        <fullName evidence="1">Lipoprotein-associated type-17 domain-containing protein</fullName>
    </recommendedName>
</protein>
<name>A0ABX4H3W5_9BACT</name>
<dbReference type="InterPro" id="IPR007326">
    <property type="entry name" value="Lipoprotein-assoc_dom"/>
</dbReference>
<feature type="non-terminal residue" evidence="2">
    <location>
        <position position="337"/>
    </location>
</feature>
<feature type="non-terminal residue" evidence="2">
    <location>
        <position position="1"/>
    </location>
</feature>
<evidence type="ECO:0000313" key="2">
    <source>
        <dbReference type="EMBL" id="PAF54594.1"/>
    </source>
</evidence>
<feature type="domain" description="Lipoprotein-associated type-17" evidence="1">
    <location>
        <begin position="261"/>
        <end position="333"/>
    </location>
</feature>
<reference evidence="2" key="1">
    <citation type="submission" date="2017-08" db="EMBL/GenBank/DDBJ databases">
        <authorList>
            <person name="Alvarez-Ponce D."/>
            <person name="Weitzman C.L."/>
            <person name="Tillett R.L."/>
            <person name="Sandmeier F.C."/>
            <person name="Tracy C.R."/>
        </authorList>
    </citation>
    <scope>NUCLEOTIDE SEQUENCE [LARGE SCALE GENOMIC DNA]</scope>
    <source>
        <strain evidence="2">PS6</strain>
    </source>
</reference>
<keyword evidence="3" id="KW-1185">Reference proteome</keyword>